<evidence type="ECO:0000256" key="1">
    <source>
        <dbReference type="SAM" id="MobiDB-lite"/>
    </source>
</evidence>
<organism evidence="2">
    <name type="scientific">uncultured Leptolyngbya sp</name>
    <dbReference type="NCBI Taxonomy" id="332963"/>
    <lineage>
        <taxon>Bacteria</taxon>
        <taxon>Bacillati</taxon>
        <taxon>Cyanobacteriota</taxon>
        <taxon>Cyanophyceae</taxon>
        <taxon>Leptolyngbyales</taxon>
        <taxon>Leptolyngbyaceae</taxon>
        <taxon>Leptolyngbya group</taxon>
        <taxon>Leptolyngbya</taxon>
        <taxon>environmental samples</taxon>
    </lineage>
</organism>
<dbReference type="AlphaFoldDB" id="A0A6J4KD25"/>
<evidence type="ECO:0000313" key="2">
    <source>
        <dbReference type="EMBL" id="CAA9301646.1"/>
    </source>
</evidence>
<name>A0A6J4KD25_9CYAN</name>
<protein>
    <submittedName>
        <fullName evidence="2">Uncharacterized protein</fullName>
    </submittedName>
</protein>
<gene>
    <name evidence="2" type="ORF">AVDCRST_MAG94-396</name>
</gene>
<sequence length="140" mass="15406">MHHTAEGPRTKLDDRVQDAAEKVRGCKPKATHPEADLSTRCRGAAPSGTASLQPQATTAALSAPASLGSSVEFITDELVTSDRPAKGHFYVTLISTKTGQERAIDLLLSQNSFARLTQVLRQHISYEWELYEWIDIDLPF</sequence>
<feature type="region of interest" description="Disordered" evidence="1">
    <location>
        <begin position="21"/>
        <end position="57"/>
    </location>
</feature>
<dbReference type="EMBL" id="CADCTY010000142">
    <property type="protein sequence ID" value="CAA9301646.1"/>
    <property type="molecule type" value="Genomic_DNA"/>
</dbReference>
<accession>A0A6J4KD25</accession>
<proteinExistence type="predicted"/>
<reference evidence="2" key="1">
    <citation type="submission" date="2020-02" db="EMBL/GenBank/DDBJ databases">
        <authorList>
            <person name="Meier V. D."/>
        </authorList>
    </citation>
    <scope>NUCLEOTIDE SEQUENCE</scope>
    <source>
        <strain evidence="2">AVDCRST_MAG94</strain>
    </source>
</reference>